<dbReference type="KEGG" id="woc:BA177_04055"/>
<dbReference type="InterPro" id="IPR036291">
    <property type="entry name" value="NAD(P)-bd_dom_sf"/>
</dbReference>
<dbReference type="Pfam" id="PF01408">
    <property type="entry name" value="GFO_IDH_MocA"/>
    <property type="match status" value="1"/>
</dbReference>
<evidence type="ECO:0000256" key="1">
    <source>
        <dbReference type="ARBA" id="ARBA00010928"/>
    </source>
</evidence>
<dbReference type="GO" id="GO:0016491">
    <property type="term" value="F:oxidoreductase activity"/>
    <property type="evidence" value="ECO:0007669"/>
    <property type="project" value="UniProtKB-KW"/>
</dbReference>
<evidence type="ECO:0000313" key="5">
    <source>
        <dbReference type="EMBL" id="ANO52981.1"/>
    </source>
</evidence>
<dbReference type="PANTHER" id="PTHR42840">
    <property type="entry name" value="NAD(P)-BINDING ROSSMANN-FOLD SUPERFAMILY PROTEIN-RELATED"/>
    <property type="match status" value="1"/>
</dbReference>
<dbReference type="STRING" id="1548547.BA177_04055"/>
<dbReference type="InterPro" id="IPR055170">
    <property type="entry name" value="GFO_IDH_MocA-like_dom"/>
</dbReference>
<comment type="similarity">
    <text evidence="1">Belongs to the Gfo/Idh/MocA family.</text>
</comment>
<dbReference type="SUPFAM" id="SSF51735">
    <property type="entry name" value="NAD(P)-binding Rossmann-fold domains"/>
    <property type="match status" value="1"/>
</dbReference>
<dbReference type="EMBL" id="CP016268">
    <property type="protein sequence ID" value="ANO52981.1"/>
    <property type="molecule type" value="Genomic_DNA"/>
</dbReference>
<keyword evidence="2" id="KW-0560">Oxidoreductase</keyword>
<dbReference type="InterPro" id="IPR000683">
    <property type="entry name" value="Gfo/Idh/MocA-like_OxRdtase_N"/>
</dbReference>
<dbReference type="GO" id="GO:0000166">
    <property type="term" value="F:nucleotide binding"/>
    <property type="evidence" value="ECO:0007669"/>
    <property type="project" value="InterPro"/>
</dbReference>
<reference evidence="5 6" key="1">
    <citation type="submission" date="2016-06" db="EMBL/GenBank/DDBJ databases">
        <title>Complete genome sequence of a deep-branching marine Gamma Proteobacterium Woeseia oceani type strain XK5.</title>
        <authorList>
            <person name="Mu D."/>
            <person name="Du Z."/>
        </authorList>
    </citation>
    <scope>NUCLEOTIDE SEQUENCE [LARGE SCALE GENOMIC DNA]</scope>
    <source>
        <strain evidence="5 6">XK5</strain>
    </source>
</reference>
<dbReference type="SUPFAM" id="SSF55347">
    <property type="entry name" value="Glyceraldehyde-3-phosphate dehydrogenase-like, C-terminal domain"/>
    <property type="match status" value="1"/>
</dbReference>
<evidence type="ECO:0000259" key="4">
    <source>
        <dbReference type="Pfam" id="PF22725"/>
    </source>
</evidence>
<dbReference type="OrthoDB" id="9774191at2"/>
<sequence length="327" mass="35124">MELCIFGAGRIGNIHARCLHQNPRTRLRYVVDTHQPAAEALAAECGAQVVDTETALNDPAIRAVVIASSTDTHADLIERAAKAGKAIFCEKPIDLGLERAKECAAVVREQNAICALGFNRRFDPQFSALKAAVSGGQIGDLEILTITSRDPSPPPAGYIGKSGGMFRDMMIHDLDMARWIMGEEPVEVFATSSCLVDPAIAAAGDVDTALVTMKTESGKLCQISNSRRAVYGYDQRIEAFGSLGMLQARNMNENNLVLTNSNGSSGSKPLAFFLERYADAYRIELESFVDCILGRGELLANENDGVRALELAEGVIESSKTGRAVAV</sequence>
<evidence type="ECO:0000313" key="6">
    <source>
        <dbReference type="Proteomes" id="UP000092695"/>
    </source>
</evidence>
<dbReference type="InterPro" id="IPR030827">
    <property type="entry name" value="Myo_inos_IolG"/>
</dbReference>
<feature type="domain" description="GFO/IDH/MocA-like oxidoreductase" evidence="4">
    <location>
        <begin position="126"/>
        <end position="246"/>
    </location>
</feature>
<dbReference type="Gene3D" id="3.40.50.720">
    <property type="entry name" value="NAD(P)-binding Rossmann-like Domain"/>
    <property type="match status" value="1"/>
</dbReference>
<dbReference type="Gene3D" id="3.30.360.10">
    <property type="entry name" value="Dihydrodipicolinate Reductase, domain 2"/>
    <property type="match status" value="1"/>
</dbReference>
<proteinExistence type="inferred from homology"/>
<feature type="domain" description="Gfo/Idh/MocA-like oxidoreductase N-terminal" evidence="3">
    <location>
        <begin position="4"/>
        <end position="118"/>
    </location>
</feature>
<dbReference type="AlphaFoldDB" id="A0A193LKL8"/>
<dbReference type="Proteomes" id="UP000092695">
    <property type="component" value="Chromosome"/>
</dbReference>
<dbReference type="Pfam" id="PF22725">
    <property type="entry name" value="GFO_IDH_MocA_C3"/>
    <property type="match status" value="1"/>
</dbReference>
<protein>
    <submittedName>
        <fullName evidence="5">Inositol 2-dehydrogenase</fullName>
    </submittedName>
</protein>
<evidence type="ECO:0000256" key="2">
    <source>
        <dbReference type="ARBA" id="ARBA00023002"/>
    </source>
</evidence>
<evidence type="ECO:0000259" key="3">
    <source>
        <dbReference type="Pfam" id="PF01408"/>
    </source>
</evidence>
<name>A0A193LKL8_9GAMM</name>
<organism evidence="5 6">
    <name type="scientific">Woeseia oceani</name>
    <dbReference type="NCBI Taxonomy" id="1548547"/>
    <lineage>
        <taxon>Bacteria</taxon>
        <taxon>Pseudomonadati</taxon>
        <taxon>Pseudomonadota</taxon>
        <taxon>Gammaproteobacteria</taxon>
        <taxon>Woeseiales</taxon>
        <taxon>Woeseiaceae</taxon>
        <taxon>Woeseia</taxon>
    </lineage>
</organism>
<dbReference type="NCBIfam" id="TIGR04380">
    <property type="entry name" value="myo_inos_iolG"/>
    <property type="match status" value="1"/>
</dbReference>
<dbReference type="PANTHER" id="PTHR42840:SF3">
    <property type="entry name" value="BINDING ROSSMANN FOLD OXIDOREDUCTASE, PUTATIVE (AFU_ORTHOLOGUE AFUA_2G10240)-RELATED"/>
    <property type="match status" value="1"/>
</dbReference>
<gene>
    <name evidence="5" type="ORF">BA177_04055</name>
</gene>
<keyword evidence="6" id="KW-1185">Reference proteome</keyword>
<accession>A0A193LKL8</accession>